<dbReference type="AlphaFoldDB" id="A0A0E9UAD2"/>
<proteinExistence type="predicted"/>
<evidence type="ECO:0000313" key="1">
    <source>
        <dbReference type="EMBL" id="JAH61913.1"/>
    </source>
</evidence>
<sequence length="33" mass="4017">MIYDQHFHFKKFSDPMLMNDKGSSEFEMSFKVN</sequence>
<reference evidence="1" key="2">
    <citation type="journal article" date="2015" name="Fish Shellfish Immunol.">
        <title>Early steps in the European eel (Anguilla anguilla)-Vibrio vulnificus interaction in the gills: Role of the RtxA13 toxin.</title>
        <authorList>
            <person name="Callol A."/>
            <person name="Pajuelo D."/>
            <person name="Ebbesson L."/>
            <person name="Teles M."/>
            <person name="MacKenzie S."/>
            <person name="Amaro C."/>
        </authorList>
    </citation>
    <scope>NUCLEOTIDE SEQUENCE</scope>
</reference>
<name>A0A0E9UAD2_ANGAN</name>
<protein>
    <submittedName>
        <fullName evidence="1">Uncharacterized protein</fullName>
    </submittedName>
</protein>
<organism evidence="1">
    <name type="scientific">Anguilla anguilla</name>
    <name type="common">European freshwater eel</name>
    <name type="synonym">Muraena anguilla</name>
    <dbReference type="NCBI Taxonomy" id="7936"/>
    <lineage>
        <taxon>Eukaryota</taxon>
        <taxon>Metazoa</taxon>
        <taxon>Chordata</taxon>
        <taxon>Craniata</taxon>
        <taxon>Vertebrata</taxon>
        <taxon>Euteleostomi</taxon>
        <taxon>Actinopterygii</taxon>
        <taxon>Neopterygii</taxon>
        <taxon>Teleostei</taxon>
        <taxon>Anguilliformes</taxon>
        <taxon>Anguillidae</taxon>
        <taxon>Anguilla</taxon>
    </lineage>
</organism>
<accession>A0A0E9UAD2</accession>
<dbReference type="EMBL" id="GBXM01046664">
    <property type="protein sequence ID" value="JAH61913.1"/>
    <property type="molecule type" value="Transcribed_RNA"/>
</dbReference>
<reference evidence="1" key="1">
    <citation type="submission" date="2014-11" db="EMBL/GenBank/DDBJ databases">
        <authorList>
            <person name="Amaro Gonzalez C."/>
        </authorList>
    </citation>
    <scope>NUCLEOTIDE SEQUENCE</scope>
</reference>